<keyword evidence="3" id="KW-1185">Reference proteome</keyword>
<organism evidence="2 3">
    <name type="scientific">Batillaria attramentaria</name>
    <dbReference type="NCBI Taxonomy" id="370345"/>
    <lineage>
        <taxon>Eukaryota</taxon>
        <taxon>Metazoa</taxon>
        <taxon>Spiralia</taxon>
        <taxon>Lophotrochozoa</taxon>
        <taxon>Mollusca</taxon>
        <taxon>Gastropoda</taxon>
        <taxon>Caenogastropoda</taxon>
        <taxon>Sorbeoconcha</taxon>
        <taxon>Cerithioidea</taxon>
        <taxon>Batillariidae</taxon>
        <taxon>Batillaria</taxon>
    </lineage>
</organism>
<feature type="transmembrane region" description="Helical" evidence="1">
    <location>
        <begin position="167"/>
        <end position="188"/>
    </location>
</feature>
<gene>
    <name evidence="2" type="ORF">BaRGS_00016992</name>
</gene>
<keyword evidence="1" id="KW-0472">Membrane</keyword>
<name>A0ABD0KXH1_9CAEN</name>
<feature type="transmembrane region" description="Helical" evidence="1">
    <location>
        <begin position="35"/>
        <end position="55"/>
    </location>
</feature>
<dbReference type="EMBL" id="JACVVK020000111">
    <property type="protein sequence ID" value="KAK7491736.1"/>
    <property type="molecule type" value="Genomic_DNA"/>
</dbReference>
<feature type="transmembrane region" description="Helical" evidence="1">
    <location>
        <begin position="100"/>
        <end position="118"/>
    </location>
</feature>
<accession>A0ABD0KXH1</accession>
<keyword evidence="1" id="KW-1133">Transmembrane helix</keyword>
<evidence type="ECO:0000313" key="3">
    <source>
        <dbReference type="Proteomes" id="UP001519460"/>
    </source>
</evidence>
<evidence type="ECO:0000256" key="1">
    <source>
        <dbReference type="SAM" id="Phobius"/>
    </source>
</evidence>
<dbReference type="Proteomes" id="UP001519460">
    <property type="component" value="Unassembled WGS sequence"/>
</dbReference>
<feature type="transmembrane region" description="Helical" evidence="1">
    <location>
        <begin position="130"/>
        <end position="161"/>
    </location>
</feature>
<reference evidence="2 3" key="1">
    <citation type="journal article" date="2023" name="Sci. Data">
        <title>Genome assembly of the Korean intertidal mud-creeper Batillaria attramentaria.</title>
        <authorList>
            <person name="Patra A.K."/>
            <person name="Ho P.T."/>
            <person name="Jun S."/>
            <person name="Lee S.J."/>
            <person name="Kim Y."/>
            <person name="Won Y.J."/>
        </authorList>
    </citation>
    <scope>NUCLEOTIDE SEQUENCE [LARGE SCALE GENOMIC DNA]</scope>
    <source>
        <strain evidence="2">Wonlab-2016</strain>
    </source>
</reference>
<keyword evidence="1" id="KW-0812">Transmembrane</keyword>
<protein>
    <submittedName>
        <fullName evidence="2">Uncharacterized protein</fullName>
    </submittedName>
</protein>
<dbReference type="AlphaFoldDB" id="A0ABD0KXH1"/>
<comment type="caution">
    <text evidence="2">The sequence shown here is derived from an EMBL/GenBank/DDBJ whole genome shotgun (WGS) entry which is preliminary data.</text>
</comment>
<proteinExistence type="predicted"/>
<sequence length="214" mass="23636">MCSLILGAGTVIDATAFDLLRYTGRGLGLNKHTRLILVMLACVAYVMVQSFAIWARAQGMLALERRSFLGRRVVKVYQGIRAVFKVFSVLVLMISICLTMLAVGTAGMSAAFSLLLYMNQRQRYYAKLVLGALLCVGYVLVMFATLLAAHLIIPAFLVLAFDLACRLLTVFCRCLKVCFHLCGVFVLLQSILQSFQVLGAESIRQPTCQGTTRY</sequence>
<evidence type="ECO:0000313" key="2">
    <source>
        <dbReference type="EMBL" id="KAK7491736.1"/>
    </source>
</evidence>